<sequence length="359" mass="39599">MSKYIFVTGGVVSSVGKGVTVASIGTILKSRHITVSVQKLDPYLNVDPGTMSPAQHGEVFVTQDGAETDLDLGNYERFIDVNLTTESSVTSGQIYSSVIAKERRGDFLGGTIQVVPHVTAEIKQRFKGLAEQSQAEVVIIEVGGTVGDIEGQPFLEAIRQMRNDVGRDNVLYIHVTLLPYLSSTQELKTKPTQHSVNELRRIGIQPDIIICRSDYPISEGIRDKISLFCDVDRQAVIPLPTVSTIYEVPLVLEEEGLGKLVVKKLSLKARQPDLNQWQKLVASLKEPREPVNIALVGKYVELRDAYFSVREALHHAALYHNRDINLMWVQSEDLEKDGSEALLRSAQGIIVPGGFGIRG</sequence>
<proteinExistence type="predicted"/>
<name>X1LGQ3_9ZZZZ</name>
<accession>X1LGQ3</accession>
<evidence type="ECO:0000256" key="2">
    <source>
        <dbReference type="ARBA" id="ARBA00022598"/>
    </source>
</evidence>
<dbReference type="GO" id="GO:0044210">
    <property type="term" value="P:'de novo' CTP biosynthetic process"/>
    <property type="evidence" value="ECO:0007669"/>
    <property type="project" value="UniProtKB-UniPathway"/>
</dbReference>
<dbReference type="UniPathway" id="UPA00159">
    <property type="reaction ID" value="UER00277"/>
</dbReference>
<evidence type="ECO:0000256" key="5">
    <source>
        <dbReference type="ARBA" id="ARBA00022840"/>
    </source>
</evidence>
<dbReference type="EMBL" id="BARV01005905">
    <property type="protein sequence ID" value="GAI04996.1"/>
    <property type="molecule type" value="Genomic_DNA"/>
</dbReference>
<dbReference type="Gene3D" id="3.40.50.880">
    <property type="match status" value="1"/>
</dbReference>
<reference evidence="12" key="1">
    <citation type="journal article" date="2014" name="Front. Microbiol.">
        <title>High frequency of phylogenetically diverse reductive dehalogenase-homologous genes in deep subseafloor sedimentary metagenomes.</title>
        <authorList>
            <person name="Kawai M."/>
            <person name="Futagami T."/>
            <person name="Toyoda A."/>
            <person name="Takaki Y."/>
            <person name="Nishi S."/>
            <person name="Hori S."/>
            <person name="Arai W."/>
            <person name="Tsubouchi T."/>
            <person name="Morono Y."/>
            <person name="Uchiyama I."/>
            <person name="Ito T."/>
            <person name="Fujiyama A."/>
            <person name="Inagaki F."/>
            <person name="Takami H."/>
        </authorList>
    </citation>
    <scope>NUCLEOTIDE SEQUENCE</scope>
    <source>
        <strain evidence="12">Expedition CK06-06</strain>
    </source>
</reference>
<dbReference type="NCBIfam" id="TIGR00337">
    <property type="entry name" value="PyrG"/>
    <property type="match status" value="1"/>
</dbReference>
<evidence type="ECO:0000256" key="7">
    <source>
        <dbReference type="ARBA" id="ARBA00022962"/>
    </source>
</evidence>
<keyword evidence="8" id="KW-0665">Pyrimidine biosynthesis</keyword>
<dbReference type="GO" id="GO:0005829">
    <property type="term" value="C:cytosol"/>
    <property type="evidence" value="ECO:0007669"/>
    <property type="project" value="TreeGrafter"/>
</dbReference>
<gene>
    <name evidence="12" type="ORF">S06H3_12017</name>
</gene>
<comment type="catalytic activity">
    <reaction evidence="9">
        <text>UTP + L-glutamine + ATP + H2O = CTP + L-glutamate + ADP + phosphate + 2 H(+)</text>
        <dbReference type="Rhea" id="RHEA:26426"/>
        <dbReference type="ChEBI" id="CHEBI:15377"/>
        <dbReference type="ChEBI" id="CHEBI:15378"/>
        <dbReference type="ChEBI" id="CHEBI:29985"/>
        <dbReference type="ChEBI" id="CHEBI:30616"/>
        <dbReference type="ChEBI" id="CHEBI:37563"/>
        <dbReference type="ChEBI" id="CHEBI:43474"/>
        <dbReference type="ChEBI" id="CHEBI:46398"/>
        <dbReference type="ChEBI" id="CHEBI:58359"/>
        <dbReference type="ChEBI" id="CHEBI:456216"/>
        <dbReference type="EC" id="6.3.4.2"/>
    </reaction>
</comment>
<dbReference type="NCBIfam" id="NF003792">
    <property type="entry name" value="PRK05380.1"/>
    <property type="match status" value="1"/>
</dbReference>
<dbReference type="InterPro" id="IPR027417">
    <property type="entry name" value="P-loop_NTPase"/>
</dbReference>
<evidence type="ECO:0000259" key="11">
    <source>
        <dbReference type="Pfam" id="PF06418"/>
    </source>
</evidence>
<dbReference type="EC" id="6.3.4.2" evidence="1"/>
<dbReference type="InterPro" id="IPR029062">
    <property type="entry name" value="Class_I_gatase-like"/>
</dbReference>
<evidence type="ECO:0000256" key="9">
    <source>
        <dbReference type="ARBA" id="ARBA00047781"/>
    </source>
</evidence>
<keyword evidence="5" id="KW-0067">ATP-binding</keyword>
<feature type="domain" description="CTP synthase N-terminal" evidence="11">
    <location>
        <begin position="3"/>
        <end position="267"/>
    </location>
</feature>
<dbReference type="PANTHER" id="PTHR11550:SF0">
    <property type="entry name" value="CTP SYNTHASE-RELATED"/>
    <property type="match status" value="1"/>
</dbReference>
<dbReference type="Pfam" id="PF06418">
    <property type="entry name" value="CTP_synth_N"/>
    <property type="match status" value="1"/>
</dbReference>
<keyword evidence="7" id="KW-0315">Glutamine amidotransferase</keyword>
<comment type="caution">
    <text evidence="12">The sequence shown here is derived from an EMBL/GenBank/DDBJ whole genome shotgun (WGS) entry which is preliminary data.</text>
</comment>
<dbReference type="SUPFAM" id="SSF52317">
    <property type="entry name" value="Class I glutamine amidotransferase-like"/>
    <property type="match status" value="1"/>
</dbReference>
<evidence type="ECO:0000256" key="10">
    <source>
        <dbReference type="ARBA" id="ARBA00060693"/>
    </source>
</evidence>
<dbReference type="GO" id="GO:0005524">
    <property type="term" value="F:ATP binding"/>
    <property type="evidence" value="ECO:0007669"/>
    <property type="project" value="UniProtKB-KW"/>
</dbReference>
<protein>
    <recommendedName>
        <fullName evidence="1">CTP synthase (glutamine hydrolyzing)</fullName>
        <ecNumber evidence="1">6.3.4.2</ecNumber>
    </recommendedName>
</protein>
<dbReference type="GO" id="GO:0003883">
    <property type="term" value="F:CTP synthase activity"/>
    <property type="evidence" value="ECO:0007669"/>
    <property type="project" value="UniProtKB-EC"/>
</dbReference>
<dbReference type="PANTHER" id="PTHR11550">
    <property type="entry name" value="CTP SYNTHASE"/>
    <property type="match status" value="1"/>
</dbReference>
<keyword evidence="2" id="KW-0436">Ligase</keyword>
<evidence type="ECO:0000256" key="6">
    <source>
        <dbReference type="ARBA" id="ARBA00022842"/>
    </source>
</evidence>
<dbReference type="AlphaFoldDB" id="X1LGQ3"/>
<keyword evidence="3" id="KW-0479">Metal-binding</keyword>
<dbReference type="InterPro" id="IPR004468">
    <property type="entry name" value="CTP_synthase"/>
</dbReference>
<keyword evidence="4" id="KW-0547">Nucleotide-binding</keyword>
<dbReference type="InterPro" id="IPR017456">
    <property type="entry name" value="CTP_synthase_N"/>
</dbReference>
<evidence type="ECO:0000256" key="4">
    <source>
        <dbReference type="ARBA" id="ARBA00022741"/>
    </source>
</evidence>
<evidence type="ECO:0000256" key="1">
    <source>
        <dbReference type="ARBA" id="ARBA00012291"/>
    </source>
</evidence>
<evidence type="ECO:0000256" key="8">
    <source>
        <dbReference type="ARBA" id="ARBA00022975"/>
    </source>
</evidence>
<dbReference type="GO" id="GO:0019856">
    <property type="term" value="P:pyrimidine nucleobase biosynthetic process"/>
    <property type="evidence" value="ECO:0007669"/>
    <property type="project" value="TreeGrafter"/>
</dbReference>
<dbReference type="GO" id="GO:0042802">
    <property type="term" value="F:identical protein binding"/>
    <property type="evidence" value="ECO:0007669"/>
    <property type="project" value="TreeGrafter"/>
</dbReference>
<dbReference type="GO" id="GO:0046872">
    <property type="term" value="F:metal ion binding"/>
    <property type="evidence" value="ECO:0007669"/>
    <property type="project" value="UniProtKB-KW"/>
</dbReference>
<comment type="pathway">
    <text evidence="10">Pyrimidine metabolism.</text>
</comment>
<dbReference type="FunFam" id="3.40.50.300:FF:000009">
    <property type="entry name" value="CTP synthase"/>
    <property type="match status" value="1"/>
</dbReference>
<evidence type="ECO:0000313" key="12">
    <source>
        <dbReference type="EMBL" id="GAI04996.1"/>
    </source>
</evidence>
<organism evidence="12">
    <name type="scientific">marine sediment metagenome</name>
    <dbReference type="NCBI Taxonomy" id="412755"/>
    <lineage>
        <taxon>unclassified sequences</taxon>
        <taxon>metagenomes</taxon>
        <taxon>ecological metagenomes</taxon>
    </lineage>
</organism>
<dbReference type="SUPFAM" id="SSF52540">
    <property type="entry name" value="P-loop containing nucleoside triphosphate hydrolases"/>
    <property type="match status" value="1"/>
</dbReference>
<dbReference type="Gene3D" id="3.40.50.300">
    <property type="entry name" value="P-loop containing nucleotide triphosphate hydrolases"/>
    <property type="match status" value="1"/>
</dbReference>
<keyword evidence="6" id="KW-0460">Magnesium</keyword>
<dbReference type="CDD" id="cd03113">
    <property type="entry name" value="CTPS_N"/>
    <property type="match status" value="1"/>
</dbReference>
<evidence type="ECO:0000256" key="3">
    <source>
        <dbReference type="ARBA" id="ARBA00022723"/>
    </source>
</evidence>